<protein>
    <submittedName>
        <fullName evidence="2">Uncharacterized protein</fullName>
    </submittedName>
</protein>
<keyword evidence="1" id="KW-1133">Transmembrane helix</keyword>
<evidence type="ECO:0000256" key="1">
    <source>
        <dbReference type="SAM" id="Phobius"/>
    </source>
</evidence>
<sequence length="101" mass="10600">MLEATTLPQTVPERLPVGGLGLVDLVVALLVLFSVLGALRRRAGLLAAVASGAVTLVVAWLVCWGLATWGPVDVVHQVRESRLVAVAPFPHQAARDLGSWG</sequence>
<organism evidence="2 3">
    <name type="scientific">Nocardioides acrostichi</name>
    <dbReference type="NCBI Taxonomy" id="2784339"/>
    <lineage>
        <taxon>Bacteria</taxon>
        <taxon>Bacillati</taxon>
        <taxon>Actinomycetota</taxon>
        <taxon>Actinomycetes</taxon>
        <taxon>Propionibacteriales</taxon>
        <taxon>Nocardioidaceae</taxon>
        <taxon>Nocardioides</taxon>
    </lineage>
</organism>
<accession>A0A930USX7</accession>
<feature type="transmembrane region" description="Helical" evidence="1">
    <location>
        <begin position="20"/>
        <end position="39"/>
    </location>
</feature>
<comment type="caution">
    <text evidence="2">The sequence shown here is derived from an EMBL/GenBank/DDBJ whole genome shotgun (WGS) entry which is preliminary data.</text>
</comment>
<evidence type="ECO:0000313" key="2">
    <source>
        <dbReference type="EMBL" id="MBF4160258.1"/>
    </source>
</evidence>
<dbReference type="RefSeq" id="WP_194501515.1">
    <property type="nucleotide sequence ID" value="NZ_JADIVZ010000001.1"/>
</dbReference>
<reference evidence="2" key="1">
    <citation type="submission" date="2020-11" db="EMBL/GenBank/DDBJ databases">
        <title>Nocardioides sp. CBS4Y-1, whole genome shotgun sequence.</title>
        <authorList>
            <person name="Tuo L."/>
        </authorList>
    </citation>
    <scope>NUCLEOTIDE SEQUENCE</scope>
    <source>
        <strain evidence="2">CBS4Y-1</strain>
    </source>
</reference>
<feature type="transmembrane region" description="Helical" evidence="1">
    <location>
        <begin position="46"/>
        <end position="67"/>
    </location>
</feature>
<proteinExistence type="predicted"/>
<dbReference type="AlphaFoldDB" id="A0A930USX7"/>
<keyword evidence="1" id="KW-0472">Membrane</keyword>
<gene>
    <name evidence="2" type="ORF">ISG29_01045</name>
</gene>
<keyword evidence="1" id="KW-0812">Transmembrane</keyword>
<dbReference type="EMBL" id="JADIVZ010000001">
    <property type="protein sequence ID" value="MBF4160258.1"/>
    <property type="molecule type" value="Genomic_DNA"/>
</dbReference>
<name>A0A930USX7_9ACTN</name>
<evidence type="ECO:0000313" key="3">
    <source>
        <dbReference type="Proteomes" id="UP000656804"/>
    </source>
</evidence>
<dbReference type="Proteomes" id="UP000656804">
    <property type="component" value="Unassembled WGS sequence"/>
</dbReference>
<keyword evidence="3" id="KW-1185">Reference proteome</keyword>